<dbReference type="Pfam" id="PF02566">
    <property type="entry name" value="OsmC"/>
    <property type="match status" value="1"/>
</dbReference>
<gene>
    <name evidence="1" type="ORF">MUG09_14400</name>
</gene>
<evidence type="ECO:0000313" key="2">
    <source>
        <dbReference type="Proteomes" id="UP000829708"/>
    </source>
</evidence>
<dbReference type="InterPro" id="IPR003718">
    <property type="entry name" value="OsmC/Ohr_fam"/>
</dbReference>
<dbReference type="InterPro" id="IPR015946">
    <property type="entry name" value="KH_dom-like_a/b"/>
</dbReference>
<dbReference type="EMBL" id="CP094929">
    <property type="protein sequence ID" value="UOM50752.1"/>
    <property type="molecule type" value="Genomic_DNA"/>
</dbReference>
<dbReference type="Proteomes" id="UP000829708">
    <property type="component" value="Chromosome"/>
</dbReference>
<name>A0ABY4DA77_9SPIR</name>
<accession>A0ABY4DA77</accession>
<dbReference type="Gene3D" id="3.30.300.20">
    <property type="match status" value="1"/>
</dbReference>
<protein>
    <submittedName>
        <fullName evidence="1">OsmC family protein</fullName>
    </submittedName>
</protein>
<dbReference type="PANTHER" id="PTHR42830">
    <property type="entry name" value="OSMOTICALLY INDUCIBLE FAMILY PROTEIN"/>
    <property type="match status" value="1"/>
</dbReference>
<dbReference type="PANTHER" id="PTHR42830:SF2">
    <property type="entry name" value="OSMC_OHR FAMILY PROTEIN"/>
    <property type="match status" value="1"/>
</dbReference>
<reference evidence="2" key="1">
    <citation type="journal article" date="2024" name="J Bioinform Genom">
        <title>Complete genome sequence of the type strain bacterium Sphaerochaeta associata GLS2t (VKM B-2742)t.</title>
        <authorList>
            <person name="Troshina O.Y."/>
            <person name="Tepeeva A.N."/>
            <person name="Arzamasceva V.O."/>
            <person name="Whitman W.B."/>
            <person name="Varghese N."/>
            <person name="Shapiro N."/>
            <person name="Woyke T."/>
            <person name="Kripides N.C."/>
            <person name="Vasilenko O.V."/>
        </authorList>
    </citation>
    <scope>NUCLEOTIDE SEQUENCE [LARGE SCALE GENOMIC DNA]</scope>
    <source>
        <strain evidence="2">GLS2T</strain>
    </source>
</reference>
<evidence type="ECO:0000313" key="1">
    <source>
        <dbReference type="EMBL" id="UOM50752.1"/>
    </source>
</evidence>
<proteinExistence type="predicted"/>
<organism evidence="1 2">
    <name type="scientific">Sphaerochaeta associata</name>
    <dbReference type="NCBI Taxonomy" id="1129264"/>
    <lineage>
        <taxon>Bacteria</taxon>
        <taxon>Pseudomonadati</taxon>
        <taxon>Spirochaetota</taxon>
        <taxon>Spirochaetia</taxon>
        <taxon>Spirochaetales</taxon>
        <taxon>Sphaerochaetaceae</taxon>
        <taxon>Sphaerochaeta</taxon>
    </lineage>
</organism>
<dbReference type="InterPro" id="IPR036102">
    <property type="entry name" value="OsmC/Ohrsf"/>
</dbReference>
<dbReference type="SUPFAM" id="SSF82784">
    <property type="entry name" value="OsmC-like"/>
    <property type="match status" value="1"/>
</dbReference>
<keyword evidence="2" id="KW-1185">Reference proteome</keyword>
<dbReference type="InterPro" id="IPR052707">
    <property type="entry name" value="OsmC_Ohr_Peroxiredoxin"/>
</dbReference>
<dbReference type="RefSeq" id="WP_244772139.1">
    <property type="nucleotide sequence ID" value="NZ_CP094929.1"/>
</dbReference>
<sequence length="144" mass="16040">MSDTHTYSTSVEWTKQKRAALSSAFLPTIEVATPPQFPGGHEGIWSPEHLYTAAAEVCLMTTFLSIAEKAKLAFKSYKSEAVGTLEKMEKGMLMTKIHIKPTVVIDDESQMEKTVQLLEKAEKYCLISNSMKTEVTIEPIVLVK</sequence>